<dbReference type="Proteomes" id="UP000445696">
    <property type="component" value="Unassembled WGS sequence"/>
</dbReference>
<comment type="subcellular location">
    <subcellularLocation>
        <location evidence="1">Cell inner membrane</location>
    </subcellularLocation>
</comment>
<dbReference type="InterPro" id="IPR003399">
    <property type="entry name" value="Mce/MlaD"/>
</dbReference>
<accession>A0A845MH90</accession>
<evidence type="ECO:0000256" key="7">
    <source>
        <dbReference type="SAM" id="Phobius"/>
    </source>
</evidence>
<proteinExistence type="predicted"/>
<evidence type="ECO:0000256" key="6">
    <source>
        <dbReference type="ARBA" id="ARBA00023136"/>
    </source>
</evidence>
<comment type="caution">
    <text evidence="9">The sequence shown here is derived from an EMBL/GenBank/DDBJ whole genome shotgun (WGS) entry which is preliminary data.</text>
</comment>
<keyword evidence="10" id="KW-1185">Reference proteome</keyword>
<keyword evidence="2" id="KW-1003">Cell membrane</keyword>
<evidence type="ECO:0000256" key="4">
    <source>
        <dbReference type="ARBA" id="ARBA00022692"/>
    </source>
</evidence>
<feature type="transmembrane region" description="Helical" evidence="7">
    <location>
        <begin position="24"/>
        <end position="46"/>
    </location>
</feature>
<evidence type="ECO:0000313" key="10">
    <source>
        <dbReference type="Proteomes" id="UP000445696"/>
    </source>
</evidence>
<dbReference type="GO" id="GO:0005886">
    <property type="term" value="C:plasma membrane"/>
    <property type="evidence" value="ECO:0007669"/>
    <property type="project" value="UniProtKB-SubCell"/>
</dbReference>
<dbReference type="EMBL" id="WTVA01000003">
    <property type="protein sequence ID" value="MZR22384.1"/>
    <property type="molecule type" value="Genomic_DNA"/>
</dbReference>
<dbReference type="Pfam" id="PF02470">
    <property type="entry name" value="MlaD"/>
    <property type="match status" value="3"/>
</dbReference>
<gene>
    <name evidence="9" type="ORF">GQF03_08575</name>
</gene>
<name>A0A845MH90_9PROT</name>
<keyword evidence="4 7" id="KW-0812">Transmembrane</keyword>
<evidence type="ECO:0000313" key="9">
    <source>
        <dbReference type="EMBL" id="MZR22384.1"/>
    </source>
</evidence>
<evidence type="ECO:0000256" key="1">
    <source>
        <dbReference type="ARBA" id="ARBA00004533"/>
    </source>
</evidence>
<evidence type="ECO:0000256" key="5">
    <source>
        <dbReference type="ARBA" id="ARBA00022989"/>
    </source>
</evidence>
<dbReference type="InterPro" id="IPR051800">
    <property type="entry name" value="PqiA-PqiB_transport"/>
</dbReference>
<dbReference type="PANTHER" id="PTHR30462">
    <property type="entry name" value="INTERMEMBRANE TRANSPORT PROTEIN PQIB-RELATED"/>
    <property type="match status" value="1"/>
</dbReference>
<evidence type="ECO:0000256" key="3">
    <source>
        <dbReference type="ARBA" id="ARBA00022519"/>
    </source>
</evidence>
<dbReference type="AlphaFoldDB" id="A0A845MH90"/>
<feature type="domain" description="Mce/MlaD" evidence="8">
    <location>
        <begin position="297"/>
        <end position="403"/>
    </location>
</feature>
<protein>
    <submittedName>
        <fullName evidence="9">MCE family protein</fullName>
    </submittedName>
</protein>
<evidence type="ECO:0000256" key="2">
    <source>
        <dbReference type="ARBA" id="ARBA00022475"/>
    </source>
</evidence>
<organism evidence="9 10">
    <name type="scientific">Sneathiella chungangensis</name>
    <dbReference type="NCBI Taxonomy" id="1418234"/>
    <lineage>
        <taxon>Bacteria</taxon>
        <taxon>Pseudomonadati</taxon>
        <taxon>Pseudomonadota</taxon>
        <taxon>Alphaproteobacteria</taxon>
        <taxon>Sneathiellales</taxon>
        <taxon>Sneathiellaceae</taxon>
        <taxon>Sneathiella</taxon>
    </lineage>
</organism>
<keyword evidence="6 7" id="KW-0472">Membrane</keyword>
<feature type="domain" description="Mce/MlaD" evidence="8">
    <location>
        <begin position="53"/>
        <end position="144"/>
    </location>
</feature>
<keyword evidence="5 7" id="KW-1133">Transmembrane helix</keyword>
<feature type="domain" description="Mce/MlaD" evidence="8">
    <location>
        <begin position="168"/>
        <end position="238"/>
    </location>
</feature>
<evidence type="ECO:0000259" key="8">
    <source>
        <dbReference type="Pfam" id="PF02470"/>
    </source>
</evidence>
<sequence>MQKGRMMTDDNAHKLPEAKIRRGYASLMSIWIVPVIALGVAVYLIVQTVAERGAEISVVFDDAEGMIPGKTQLKYKDVTIGTLNRIDILDDDKGVSLVIDVNRTADKYLTDTASFWIVAPAIGFQGITGLQTLLSGSFIEIDPGKGGKRQTEFTGLKTPPVITSNDKGTEYILSTEKLSNINRGTPVIYKGLVVGSILGYRLAEDKKAVDVYAFVQAPYDDLVLEGTQFWNAGGINVSVSTAGLEVGASSLQSLIAGAVEFSTPRLYQNTFKAEARHEFKLYDNIKAKEDARFTEKVVYVLYFDGSVSGLTVGANVEFKGIKIGSVREISLEIDEANQKFYIPVLIEVEPQRISLTDNGQKIRSVLETRELRQKIIKDLIERGLKAKLKNANFLTGQLIVELDLVPEKEAVYVATSGRYPEIPTVPADLEAITASVTEIMAKINKLPIEELGQNLNGTVAGLDKFINSGELQKTIDEYRKLAVSVRVVAENIDTKTLPNIGRTIEDIRDAINKIDATLVSAETMFSSVNGLIADGSPFKYDLTNMLQELAAASRAVRSLADFLERNPSSLISGKR</sequence>
<reference evidence="9 10" key="1">
    <citation type="journal article" date="2014" name="Int. J. Syst. Evol. Microbiol.">
        <title>Sneathiella chungangensis sp. nov., isolated from a marine sand, and emended description of the genus Sneathiella.</title>
        <authorList>
            <person name="Siamphan C."/>
            <person name="Kim H."/>
            <person name="Lee J.S."/>
            <person name="Kim W."/>
        </authorList>
    </citation>
    <scope>NUCLEOTIDE SEQUENCE [LARGE SCALE GENOMIC DNA]</scope>
    <source>
        <strain evidence="9 10">KCTC 32476</strain>
    </source>
</reference>
<dbReference type="PANTHER" id="PTHR30462:SF0">
    <property type="entry name" value="INTERMEMBRANE TRANSPORT PROTEIN YEBT"/>
    <property type="match status" value="1"/>
</dbReference>
<keyword evidence="3" id="KW-0997">Cell inner membrane</keyword>